<dbReference type="EMBL" id="JARJCM010000327">
    <property type="protein sequence ID" value="KAJ7018676.1"/>
    <property type="molecule type" value="Genomic_DNA"/>
</dbReference>
<feature type="transmembrane region" description="Helical" evidence="1">
    <location>
        <begin position="21"/>
        <end position="45"/>
    </location>
</feature>
<evidence type="ECO:0000313" key="3">
    <source>
        <dbReference type="Proteomes" id="UP001218188"/>
    </source>
</evidence>
<keyword evidence="1" id="KW-0472">Membrane</keyword>
<feature type="transmembrane region" description="Helical" evidence="1">
    <location>
        <begin position="99"/>
        <end position="124"/>
    </location>
</feature>
<name>A0AAD6RZX2_9AGAR</name>
<keyword evidence="1" id="KW-0812">Transmembrane</keyword>
<proteinExistence type="predicted"/>
<sequence>MPVGRTADAERSTILIYIINLFLFPPSHLSISLSFLVLVSCLSFSFSSPSRPPSSSYLLTSLLTSSPTYLYLRVVYLLSTHPPTASKRKASLVHSRRVVLPLVQQTKILILFYYILLAFCGLFFPASF</sequence>
<dbReference type="AlphaFoldDB" id="A0AAD6RZX2"/>
<feature type="transmembrane region" description="Helical" evidence="1">
    <location>
        <begin position="57"/>
        <end position="78"/>
    </location>
</feature>
<evidence type="ECO:0000313" key="2">
    <source>
        <dbReference type="EMBL" id="KAJ7018676.1"/>
    </source>
</evidence>
<dbReference type="Proteomes" id="UP001218188">
    <property type="component" value="Unassembled WGS sequence"/>
</dbReference>
<gene>
    <name evidence="2" type="ORF">C8F04DRAFT_1150498</name>
</gene>
<keyword evidence="3" id="KW-1185">Reference proteome</keyword>
<reference evidence="2" key="1">
    <citation type="submission" date="2023-03" db="EMBL/GenBank/DDBJ databases">
        <title>Massive genome expansion in bonnet fungi (Mycena s.s.) driven by repeated elements and novel gene families across ecological guilds.</title>
        <authorList>
            <consortium name="Lawrence Berkeley National Laboratory"/>
            <person name="Harder C.B."/>
            <person name="Miyauchi S."/>
            <person name="Viragh M."/>
            <person name="Kuo A."/>
            <person name="Thoen E."/>
            <person name="Andreopoulos B."/>
            <person name="Lu D."/>
            <person name="Skrede I."/>
            <person name="Drula E."/>
            <person name="Henrissat B."/>
            <person name="Morin E."/>
            <person name="Kohler A."/>
            <person name="Barry K."/>
            <person name="LaButti K."/>
            <person name="Morin E."/>
            <person name="Salamov A."/>
            <person name="Lipzen A."/>
            <person name="Mereny Z."/>
            <person name="Hegedus B."/>
            <person name="Baldrian P."/>
            <person name="Stursova M."/>
            <person name="Weitz H."/>
            <person name="Taylor A."/>
            <person name="Grigoriev I.V."/>
            <person name="Nagy L.G."/>
            <person name="Martin F."/>
            <person name="Kauserud H."/>
        </authorList>
    </citation>
    <scope>NUCLEOTIDE SEQUENCE</scope>
    <source>
        <strain evidence="2">CBHHK200</strain>
    </source>
</reference>
<accession>A0AAD6RZX2</accession>
<organism evidence="2 3">
    <name type="scientific">Mycena alexandri</name>
    <dbReference type="NCBI Taxonomy" id="1745969"/>
    <lineage>
        <taxon>Eukaryota</taxon>
        <taxon>Fungi</taxon>
        <taxon>Dikarya</taxon>
        <taxon>Basidiomycota</taxon>
        <taxon>Agaricomycotina</taxon>
        <taxon>Agaricomycetes</taxon>
        <taxon>Agaricomycetidae</taxon>
        <taxon>Agaricales</taxon>
        <taxon>Marasmiineae</taxon>
        <taxon>Mycenaceae</taxon>
        <taxon>Mycena</taxon>
    </lineage>
</organism>
<keyword evidence="1" id="KW-1133">Transmembrane helix</keyword>
<protein>
    <submittedName>
        <fullName evidence="2">Uncharacterized protein</fullName>
    </submittedName>
</protein>
<evidence type="ECO:0000256" key="1">
    <source>
        <dbReference type="SAM" id="Phobius"/>
    </source>
</evidence>
<comment type="caution">
    <text evidence="2">The sequence shown here is derived from an EMBL/GenBank/DDBJ whole genome shotgun (WGS) entry which is preliminary data.</text>
</comment>